<dbReference type="SUPFAM" id="SSF50249">
    <property type="entry name" value="Nucleic acid-binding proteins"/>
    <property type="match status" value="1"/>
</dbReference>
<comment type="similarity">
    <text evidence="2">Belongs to the replication factor A protein 2 family.</text>
</comment>
<evidence type="ECO:0000259" key="6">
    <source>
        <dbReference type="Pfam" id="PF08784"/>
    </source>
</evidence>
<dbReference type="Gene3D" id="1.10.10.10">
    <property type="entry name" value="Winged helix-like DNA-binding domain superfamily/Winged helix DNA-binding domain"/>
    <property type="match status" value="1"/>
</dbReference>
<dbReference type="InterPro" id="IPR036388">
    <property type="entry name" value="WH-like_DNA-bd_sf"/>
</dbReference>
<dbReference type="OrthoDB" id="25571at2759"/>
<feature type="region of interest" description="Disordered" evidence="5">
    <location>
        <begin position="232"/>
        <end position="258"/>
    </location>
</feature>
<dbReference type="Proteomes" id="UP000307440">
    <property type="component" value="Unassembled WGS sequence"/>
</dbReference>
<dbReference type="EMBL" id="ML210147">
    <property type="protein sequence ID" value="TFK29981.1"/>
    <property type="molecule type" value="Genomic_DNA"/>
</dbReference>
<dbReference type="Gene3D" id="2.40.50.140">
    <property type="entry name" value="Nucleic acid-binding proteins"/>
    <property type="match status" value="1"/>
</dbReference>
<feature type="region of interest" description="Disordered" evidence="5">
    <location>
        <begin position="166"/>
        <end position="202"/>
    </location>
</feature>
<dbReference type="AlphaFoldDB" id="A0A5C3LMP3"/>
<comment type="subcellular location">
    <subcellularLocation>
        <location evidence="1">Nucleus</location>
    </subcellularLocation>
</comment>
<reference evidence="7 8" key="1">
    <citation type="journal article" date="2019" name="Nat. Ecol. Evol.">
        <title>Megaphylogeny resolves global patterns of mushroom evolution.</title>
        <authorList>
            <person name="Varga T."/>
            <person name="Krizsan K."/>
            <person name="Foldi C."/>
            <person name="Dima B."/>
            <person name="Sanchez-Garcia M."/>
            <person name="Sanchez-Ramirez S."/>
            <person name="Szollosi G.J."/>
            <person name="Szarkandi J.G."/>
            <person name="Papp V."/>
            <person name="Albert L."/>
            <person name="Andreopoulos W."/>
            <person name="Angelini C."/>
            <person name="Antonin V."/>
            <person name="Barry K.W."/>
            <person name="Bougher N.L."/>
            <person name="Buchanan P."/>
            <person name="Buyck B."/>
            <person name="Bense V."/>
            <person name="Catcheside P."/>
            <person name="Chovatia M."/>
            <person name="Cooper J."/>
            <person name="Damon W."/>
            <person name="Desjardin D."/>
            <person name="Finy P."/>
            <person name="Geml J."/>
            <person name="Haridas S."/>
            <person name="Hughes K."/>
            <person name="Justo A."/>
            <person name="Karasinski D."/>
            <person name="Kautmanova I."/>
            <person name="Kiss B."/>
            <person name="Kocsube S."/>
            <person name="Kotiranta H."/>
            <person name="LaButti K.M."/>
            <person name="Lechner B.E."/>
            <person name="Liimatainen K."/>
            <person name="Lipzen A."/>
            <person name="Lukacs Z."/>
            <person name="Mihaltcheva S."/>
            <person name="Morgado L.N."/>
            <person name="Niskanen T."/>
            <person name="Noordeloos M.E."/>
            <person name="Ohm R.A."/>
            <person name="Ortiz-Santana B."/>
            <person name="Ovrebo C."/>
            <person name="Racz N."/>
            <person name="Riley R."/>
            <person name="Savchenko A."/>
            <person name="Shiryaev A."/>
            <person name="Soop K."/>
            <person name="Spirin V."/>
            <person name="Szebenyi C."/>
            <person name="Tomsovsky M."/>
            <person name="Tulloss R.E."/>
            <person name="Uehling J."/>
            <person name="Grigoriev I.V."/>
            <person name="Vagvolgyi C."/>
            <person name="Papp T."/>
            <person name="Martin F.M."/>
            <person name="Miettinen O."/>
            <person name="Hibbett D.S."/>
            <person name="Nagy L.G."/>
        </authorList>
    </citation>
    <scope>NUCLEOTIDE SEQUENCE [LARGE SCALE GENOMIC DNA]</scope>
    <source>
        <strain evidence="7 8">CBS 121175</strain>
    </source>
</reference>
<keyword evidence="8" id="KW-1185">Reference proteome</keyword>
<dbReference type="PANTHER" id="PTHR13989">
    <property type="entry name" value="REPLICATION PROTEIN A-RELATED"/>
    <property type="match status" value="1"/>
</dbReference>
<dbReference type="PANTHER" id="PTHR13989:SF16">
    <property type="entry name" value="REPLICATION PROTEIN A2"/>
    <property type="match status" value="1"/>
</dbReference>
<feature type="domain" description="Replication protein A C-terminal" evidence="6">
    <location>
        <begin position="239"/>
        <end position="326"/>
    </location>
</feature>
<evidence type="ECO:0000256" key="2">
    <source>
        <dbReference type="ARBA" id="ARBA00007815"/>
    </source>
</evidence>
<feature type="compositionally biased region" description="Polar residues" evidence="5">
    <location>
        <begin position="185"/>
        <end position="198"/>
    </location>
</feature>
<name>A0A5C3LMP3_COPMA</name>
<evidence type="ECO:0000313" key="8">
    <source>
        <dbReference type="Proteomes" id="UP000307440"/>
    </source>
</evidence>
<sequence>MTETSTVSLAQELDTLDLRGLTQNQGAGLRRVTAAQIRRAKLIEEGDDKNGVYSLESGNPFKYVEIVANLYDIHRLGAYNQITLIDSTGGIKANYWGPHRFLENMNLTPGCWSYVRVFGKLETYSDKNIIKIIKIKLISDAADIYRHILDILRDIQKADLDYESSQDGQVDELEQPKGQRHTRPGSLSQHPKQFSSRSLGVDIPPLHMTRSINVEDADRSLVPVKEPSALAESISSVSSARTRKPSRRNNSQPTPTQAATVDDLKDGILEYLSRYEDQEDGCHIQELANGVISSQSSRNVHVTSDNLESALQGLVDDGYVYTTISESHFAKT</sequence>
<evidence type="ECO:0000313" key="7">
    <source>
        <dbReference type="EMBL" id="TFK29981.1"/>
    </source>
</evidence>
<dbReference type="GO" id="GO:0003677">
    <property type="term" value="F:DNA binding"/>
    <property type="evidence" value="ECO:0007669"/>
    <property type="project" value="UniProtKB-KW"/>
</dbReference>
<evidence type="ECO:0000256" key="5">
    <source>
        <dbReference type="SAM" id="MobiDB-lite"/>
    </source>
</evidence>
<dbReference type="InterPro" id="IPR040260">
    <property type="entry name" value="RFA2-like"/>
</dbReference>
<protein>
    <recommendedName>
        <fullName evidence="6">Replication protein A C-terminal domain-containing protein</fullName>
    </recommendedName>
</protein>
<dbReference type="InterPro" id="IPR014892">
    <property type="entry name" value="RPA_C"/>
</dbReference>
<keyword evidence="3" id="KW-0238">DNA-binding</keyword>
<evidence type="ECO:0000256" key="3">
    <source>
        <dbReference type="ARBA" id="ARBA00023125"/>
    </source>
</evidence>
<gene>
    <name evidence="7" type="ORF">FA15DRAFT_190994</name>
</gene>
<evidence type="ECO:0000256" key="4">
    <source>
        <dbReference type="ARBA" id="ARBA00023242"/>
    </source>
</evidence>
<dbReference type="InterPro" id="IPR012340">
    <property type="entry name" value="NA-bd_OB-fold"/>
</dbReference>
<evidence type="ECO:0000256" key="1">
    <source>
        <dbReference type="ARBA" id="ARBA00004123"/>
    </source>
</evidence>
<feature type="compositionally biased region" description="Polar residues" evidence="5">
    <location>
        <begin position="248"/>
        <end position="258"/>
    </location>
</feature>
<accession>A0A5C3LMP3</accession>
<organism evidence="7 8">
    <name type="scientific">Coprinopsis marcescibilis</name>
    <name type="common">Agaric fungus</name>
    <name type="synonym">Psathyrella marcescibilis</name>
    <dbReference type="NCBI Taxonomy" id="230819"/>
    <lineage>
        <taxon>Eukaryota</taxon>
        <taxon>Fungi</taxon>
        <taxon>Dikarya</taxon>
        <taxon>Basidiomycota</taxon>
        <taxon>Agaricomycotina</taxon>
        <taxon>Agaricomycetes</taxon>
        <taxon>Agaricomycetidae</taxon>
        <taxon>Agaricales</taxon>
        <taxon>Agaricineae</taxon>
        <taxon>Psathyrellaceae</taxon>
        <taxon>Coprinopsis</taxon>
    </lineage>
</organism>
<keyword evidence="4" id="KW-0539">Nucleus</keyword>
<dbReference type="GO" id="GO:0005634">
    <property type="term" value="C:nucleus"/>
    <property type="evidence" value="ECO:0007669"/>
    <property type="project" value="UniProtKB-SubCell"/>
</dbReference>
<proteinExistence type="inferred from homology"/>
<dbReference type="Pfam" id="PF08784">
    <property type="entry name" value="RPA_C"/>
    <property type="match status" value="1"/>
</dbReference>